<dbReference type="SUPFAM" id="SSF55961">
    <property type="entry name" value="Bet v1-like"/>
    <property type="match status" value="1"/>
</dbReference>
<dbReference type="CDD" id="cd07812">
    <property type="entry name" value="SRPBCC"/>
    <property type="match status" value="1"/>
</dbReference>
<sequence length="176" mass="18519">MRYADGPATSSETHVDATPATVWTLVADIGTPARFSPELQRVEWLDGADAAVPGALFAGHNKNPDIGEWTTTSRIVEVAEERVLAWDVVDPDGRFGAPAPAATAEPLCHWRFELSAADGGTLLRHSVRVGPAPSGLSSYIAQAPEKEGEIIAGRLAALRGGIEATLAGIKELAEAR</sequence>
<gene>
    <name evidence="1" type="ORF">IF129_24410</name>
</gene>
<dbReference type="AlphaFoldDB" id="A0A927F3T1"/>
<accession>A0A927F3T1</accession>
<comment type="caution">
    <text evidence="1">The sequence shown here is derived from an EMBL/GenBank/DDBJ whole genome shotgun (WGS) entry which is preliminary data.</text>
</comment>
<dbReference type="InterPro" id="IPR019587">
    <property type="entry name" value="Polyketide_cyclase/dehydratase"/>
</dbReference>
<dbReference type="Gene3D" id="3.30.530.20">
    <property type="match status" value="1"/>
</dbReference>
<name>A0A927F3T1_9ACTN</name>
<protein>
    <submittedName>
        <fullName evidence="1">SRPBCC family protein</fullName>
    </submittedName>
</protein>
<organism evidence="1 2">
    <name type="scientific">Streptomyces chumphonensis</name>
    <dbReference type="NCBI Taxonomy" id="1214925"/>
    <lineage>
        <taxon>Bacteria</taxon>
        <taxon>Bacillati</taxon>
        <taxon>Actinomycetota</taxon>
        <taxon>Actinomycetes</taxon>
        <taxon>Kitasatosporales</taxon>
        <taxon>Streptomycetaceae</taxon>
        <taxon>Streptomyces</taxon>
    </lineage>
</organism>
<dbReference type="Proteomes" id="UP000632289">
    <property type="component" value="Unassembled WGS sequence"/>
</dbReference>
<dbReference type="RefSeq" id="WP_191211992.1">
    <property type="nucleotide sequence ID" value="NZ_BAABKL010000004.1"/>
</dbReference>
<proteinExistence type="predicted"/>
<reference evidence="1" key="1">
    <citation type="submission" date="2020-09" db="EMBL/GenBank/DDBJ databases">
        <title>Secondary metabolite and genome analysis of marine Streptomyces chumphonensis KK1-2T.</title>
        <authorList>
            <person name="Phongsopitanun W."/>
            <person name="Kanchanasin P."/>
            <person name="Pittayakhajonwut P."/>
            <person name="Suwanborirux K."/>
            <person name="Tanasupawat S."/>
        </authorList>
    </citation>
    <scope>NUCLEOTIDE SEQUENCE</scope>
    <source>
        <strain evidence="1">KK1-2</strain>
    </source>
</reference>
<keyword evidence="2" id="KW-1185">Reference proteome</keyword>
<dbReference type="Pfam" id="PF10604">
    <property type="entry name" value="Polyketide_cyc2"/>
    <property type="match status" value="1"/>
</dbReference>
<dbReference type="EMBL" id="JACXYU010000019">
    <property type="protein sequence ID" value="MBD3934691.1"/>
    <property type="molecule type" value="Genomic_DNA"/>
</dbReference>
<evidence type="ECO:0000313" key="1">
    <source>
        <dbReference type="EMBL" id="MBD3934691.1"/>
    </source>
</evidence>
<evidence type="ECO:0000313" key="2">
    <source>
        <dbReference type="Proteomes" id="UP000632289"/>
    </source>
</evidence>
<dbReference type="InterPro" id="IPR023393">
    <property type="entry name" value="START-like_dom_sf"/>
</dbReference>